<accession>A0A699X702</accession>
<dbReference type="EMBL" id="BKCJ011803778">
    <property type="protein sequence ID" value="GFD54250.1"/>
    <property type="molecule type" value="Genomic_DNA"/>
</dbReference>
<dbReference type="InterPro" id="IPR043129">
    <property type="entry name" value="ATPase_NBD"/>
</dbReference>
<dbReference type="Gene3D" id="3.30.420.40">
    <property type="match status" value="1"/>
</dbReference>
<dbReference type="Pfam" id="PF00370">
    <property type="entry name" value="FGGY_N"/>
    <property type="match status" value="1"/>
</dbReference>
<dbReference type="SUPFAM" id="SSF53067">
    <property type="entry name" value="Actin-like ATPase domain"/>
    <property type="match status" value="1"/>
</dbReference>
<evidence type="ECO:0000313" key="4">
    <source>
        <dbReference type="EMBL" id="GFD54250.1"/>
    </source>
</evidence>
<name>A0A699X702_TANCI</name>
<dbReference type="InterPro" id="IPR018484">
    <property type="entry name" value="FGGY_N"/>
</dbReference>
<dbReference type="InterPro" id="IPR050406">
    <property type="entry name" value="FGGY_Carb_Kinase"/>
</dbReference>
<dbReference type="GO" id="GO:0005975">
    <property type="term" value="P:carbohydrate metabolic process"/>
    <property type="evidence" value="ECO:0007669"/>
    <property type="project" value="InterPro"/>
</dbReference>
<evidence type="ECO:0000256" key="1">
    <source>
        <dbReference type="ARBA" id="ARBA00022679"/>
    </source>
</evidence>
<proteinExistence type="predicted"/>
<dbReference type="PANTHER" id="PTHR43095:SF5">
    <property type="entry name" value="XYLULOSE KINASE"/>
    <property type="match status" value="1"/>
</dbReference>
<dbReference type="AlphaFoldDB" id="A0A699X702"/>
<organism evidence="4">
    <name type="scientific">Tanacetum cinerariifolium</name>
    <name type="common">Dalmatian daisy</name>
    <name type="synonym">Chrysanthemum cinerariifolium</name>
    <dbReference type="NCBI Taxonomy" id="118510"/>
    <lineage>
        <taxon>Eukaryota</taxon>
        <taxon>Viridiplantae</taxon>
        <taxon>Streptophyta</taxon>
        <taxon>Embryophyta</taxon>
        <taxon>Tracheophyta</taxon>
        <taxon>Spermatophyta</taxon>
        <taxon>Magnoliopsida</taxon>
        <taxon>eudicotyledons</taxon>
        <taxon>Gunneridae</taxon>
        <taxon>Pentapetalae</taxon>
        <taxon>asterids</taxon>
        <taxon>campanulids</taxon>
        <taxon>Asterales</taxon>
        <taxon>Asteraceae</taxon>
        <taxon>Asteroideae</taxon>
        <taxon>Anthemideae</taxon>
        <taxon>Anthemidinae</taxon>
        <taxon>Tanacetum</taxon>
    </lineage>
</organism>
<evidence type="ECO:0000256" key="2">
    <source>
        <dbReference type="ARBA" id="ARBA00022777"/>
    </source>
</evidence>
<dbReference type="PANTHER" id="PTHR43095">
    <property type="entry name" value="SUGAR KINASE"/>
    <property type="match status" value="1"/>
</dbReference>
<reference evidence="4" key="1">
    <citation type="journal article" date="2019" name="Sci. Rep.">
        <title>Draft genome of Tanacetum cinerariifolium, the natural source of mosquito coil.</title>
        <authorList>
            <person name="Yamashiro T."/>
            <person name="Shiraishi A."/>
            <person name="Satake H."/>
            <person name="Nakayama K."/>
        </authorList>
    </citation>
    <scope>NUCLEOTIDE SEQUENCE</scope>
</reference>
<dbReference type="GO" id="GO:0016301">
    <property type="term" value="F:kinase activity"/>
    <property type="evidence" value="ECO:0007669"/>
    <property type="project" value="UniProtKB-KW"/>
</dbReference>
<keyword evidence="2" id="KW-0418">Kinase</keyword>
<keyword evidence="1" id="KW-0808">Transferase</keyword>
<evidence type="ECO:0000259" key="3">
    <source>
        <dbReference type="Pfam" id="PF00370"/>
    </source>
</evidence>
<feature type="non-terminal residue" evidence="4">
    <location>
        <position position="93"/>
    </location>
</feature>
<protein>
    <recommendedName>
        <fullName evidence="3">Carbohydrate kinase FGGY N-terminal domain-containing protein</fullName>
    </recommendedName>
</protein>
<gene>
    <name evidence="4" type="ORF">Tci_926219</name>
</gene>
<sequence length="93" mass="9927">MIDEKTRGFVLGLDLGTSSCKVSAVSLQGQILGSVHKEYPTDTPKSGWAQQDPHHWVDALSNACKALLETYSLDGRHAKGLAITSAAHIAVLL</sequence>
<feature type="domain" description="Carbohydrate kinase FGGY N-terminal" evidence="3">
    <location>
        <begin position="10"/>
        <end position="93"/>
    </location>
</feature>
<comment type="caution">
    <text evidence="4">The sequence shown here is derived from an EMBL/GenBank/DDBJ whole genome shotgun (WGS) entry which is preliminary data.</text>
</comment>